<evidence type="ECO:0000256" key="1">
    <source>
        <dbReference type="SAM" id="MobiDB-lite"/>
    </source>
</evidence>
<dbReference type="AlphaFoldDB" id="A0A3P1SS04"/>
<accession>A0A3P1SS04</accession>
<evidence type="ECO:0000313" key="3">
    <source>
        <dbReference type="Proteomes" id="UP000267535"/>
    </source>
</evidence>
<gene>
    <name evidence="2" type="ORF">EHS89_07035</name>
</gene>
<protein>
    <recommendedName>
        <fullName evidence="4">DUF5610 domain-containing protein</fullName>
    </recommendedName>
</protein>
<dbReference type="EMBL" id="RQXV01000003">
    <property type="protein sequence ID" value="RRC99963.1"/>
    <property type="molecule type" value="Genomic_DNA"/>
</dbReference>
<comment type="caution">
    <text evidence="2">The sequence shown here is derived from an EMBL/GenBank/DDBJ whole genome shotgun (WGS) entry which is preliminary data.</text>
</comment>
<keyword evidence="3" id="KW-1185">Reference proteome</keyword>
<proteinExistence type="predicted"/>
<feature type="compositionally biased region" description="Basic and acidic residues" evidence="1">
    <location>
        <begin position="26"/>
        <end position="36"/>
    </location>
</feature>
<dbReference type="Proteomes" id="UP000267535">
    <property type="component" value="Unassembled WGS sequence"/>
</dbReference>
<evidence type="ECO:0008006" key="4">
    <source>
        <dbReference type="Google" id="ProtNLM"/>
    </source>
</evidence>
<feature type="region of interest" description="Disordered" evidence="1">
    <location>
        <begin position="13"/>
        <end position="44"/>
    </location>
</feature>
<organism evidence="2 3">
    <name type="scientific">Amphritea balenae</name>
    <dbReference type="NCBI Taxonomy" id="452629"/>
    <lineage>
        <taxon>Bacteria</taxon>
        <taxon>Pseudomonadati</taxon>
        <taxon>Pseudomonadota</taxon>
        <taxon>Gammaproteobacteria</taxon>
        <taxon>Oceanospirillales</taxon>
        <taxon>Oceanospirillaceae</taxon>
        <taxon>Amphritea</taxon>
    </lineage>
</organism>
<reference evidence="2 3" key="1">
    <citation type="submission" date="2018-11" db="EMBL/GenBank/DDBJ databases">
        <title>The draft genome sequence of Amphritea balenae JAMM 1525T.</title>
        <authorList>
            <person name="Fang Z."/>
            <person name="Zhang Y."/>
            <person name="Han X."/>
        </authorList>
    </citation>
    <scope>NUCLEOTIDE SEQUENCE [LARGE SCALE GENOMIC DNA]</scope>
    <source>
        <strain evidence="2 3">JAMM 1525</strain>
    </source>
</reference>
<name>A0A3P1SS04_9GAMM</name>
<evidence type="ECO:0000313" key="2">
    <source>
        <dbReference type="EMBL" id="RRC99963.1"/>
    </source>
</evidence>
<sequence length="280" mass="31394">MFNSVNFSPLTQFQQQFPTNQSNHSHRSESLTEQRAEQSVGQKVGQTGFQSSYLSERFSNKESFSVSLMTREGDRVEINFSSVEKYQAEYASRQTGSSSSEFMSIDRSSASQFGFSVQGDLSVEEIDAISSLVQDLSQVADEFFNGDLQSATQLAGDLSLDSGQLMSLDMSMQQSMKYRAVEQYRQVQEMSDQHQSGRAMMPYLQQMAHQVEQTSQIIHQASEFSFSLLNELIVRDQRAADLVQPEALEGTLDQIQTLVEQLVTQSGYLSASEQQTEAEV</sequence>
<feature type="compositionally biased region" description="Polar residues" evidence="1">
    <location>
        <begin position="13"/>
        <end position="23"/>
    </location>
</feature>
<dbReference type="OrthoDB" id="7366224at2"/>
<dbReference type="RefSeq" id="WP_124925433.1">
    <property type="nucleotide sequence ID" value="NZ_BMOH01000005.1"/>
</dbReference>